<evidence type="ECO:0000256" key="1">
    <source>
        <dbReference type="RuleBase" id="RU363021"/>
    </source>
</evidence>
<feature type="transmembrane region" description="Helical" evidence="1">
    <location>
        <begin position="142"/>
        <end position="159"/>
    </location>
</feature>
<keyword evidence="1" id="KW-0999">Mitochondrion inner membrane</keyword>
<accession>U4LEC5</accession>
<proteinExistence type="predicted"/>
<keyword evidence="1" id="KW-0496">Mitochondrion</keyword>
<dbReference type="GO" id="GO:0042407">
    <property type="term" value="P:cristae formation"/>
    <property type="evidence" value="ECO:0007669"/>
    <property type="project" value="InterPro"/>
</dbReference>
<name>U4LEC5_PYROM</name>
<protein>
    <recommendedName>
        <fullName evidence="1">MICOS complex subunit</fullName>
    </recommendedName>
</protein>
<comment type="function">
    <text evidence="1">Component of the MICOS complex, a large protein complex of the mitochondrial inner membrane that plays crucial roles in the maintenance of crista junctions, inner membrane architecture, and formation of contact sites to the outer membrane.</text>
</comment>
<dbReference type="Pfam" id="PF09769">
    <property type="entry name" value="ApoO"/>
    <property type="match status" value="1"/>
</dbReference>
<keyword evidence="1" id="KW-0812">Transmembrane</keyword>
<reference evidence="2 3" key="1">
    <citation type="journal article" date="2013" name="PLoS Genet.">
        <title>The genome and development-dependent transcriptomes of Pyronema confluens: a window into fungal evolution.</title>
        <authorList>
            <person name="Traeger S."/>
            <person name="Altegoer F."/>
            <person name="Freitag M."/>
            <person name="Gabaldon T."/>
            <person name="Kempken F."/>
            <person name="Kumar A."/>
            <person name="Marcet-Houben M."/>
            <person name="Poggeler S."/>
            <person name="Stajich J.E."/>
            <person name="Nowrousian M."/>
        </authorList>
    </citation>
    <scope>NUCLEOTIDE SEQUENCE [LARGE SCALE GENOMIC DNA]</scope>
    <source>
        <strain evidence="3">CBS 100304</strain>
        <tissue evidence="2">Vegetative mycelium</tissue>
    </source>
</reference>
<dbReference type="PANTHER" id="PTHR28268:SF1">
    <property type="entry name" value="MICOS SUBUNIT MIC26"/>
    <property type="match status" value="1"/>
</dbReference>
<dbReference type="GO" id="GO:0044284">
    <property type="term" value="C:mitochondrial crista junction"/>
    <property type="evidence" value="ECO:0007669"/>
    <property type="project" value="TreeGrafter"/>
</dbReference>
<sequence>MASQLPRLRRSALPFAGSILGAVALTTSTVYADEPAKKSIYDAPPALVTPPNSEPTHPTPTDRLAVHIGAARRFINTHYRLACNKLDDAFSEYLSYEHSVTRTVAGLAPPKESSEKVLPGAIYVAVATMAGAIVTRRRVLPIRVITPLLVGVGSAWYFIPQTARNVGDLMWEWERKVPGVAETHAGVRSGIENAWKASVETSEETRRKFDETVSCVRKSAEDLVKRG</sequence>
<comment type="subunit">
    <text evidence="1">Component of the mitochondrial contact site and cristae organizing system (MICOS) complex.</text>
</comment>
<evidence type="ECO:0000313" key="2">
    <source>
        <dbReference type="EMBL" id="CCX30464.1"/>
    </source>
</evidence>
<dbReference type="EMBL" id="HF935441">
    <property type="protein sequence ID" value="CCX30464.1"/>
    <property type="molecule type" value="Genomic_DNA"/>
</dbReference>
<dbReference type="AlphaFoldDB" id="U4LEC5"/>
<dbReference type="PANTHER" id="PTHR28268">
    <property type="entry name" value="MICOS SUBUNIT MIC26"/>
    <property type="match status" value="1"/>
</dbReference>
<keyword evidence="1" id="KW-0472">Membrane</keyword>
<dbReference type="InterPro" id="IPR019166">
    <property type="entry name" value="MIC26/MIC27"/>
</dbReference>
<keyword evidence="1" id="KW-1133">Transmembrane helix</keyword>
<dbReference type="OrthoDB" id="2399148at2759"/>
<dbReference type="GO" id="GO:0061617">
    <property type="term" value="C:MICOS complex"/>
    <property type="evidence" value="ECO:0007669"/>
    <property type="project" value="UniProtKB-UniRule"/>
</dbReference>
<dbReference type="InterPro" id="IPR033181">
    <property type="entry name" value="Mic26_fungi"/>
</dbReference>
<feature type="transmembrane region" description="Helical" evidence="1">
    <location>
        <begin position="117"/>
        <end position="135"/>
    </location>
</feature>
<dbReference type="Proteomes" id="UP000018144">
    <property type="component" value="Unassembled WGS sequence"/>
</dbReference>
<organism evidence="2 3">
    <name type="scientific">Pyronema omphalodes (strain CBS 100304)</name>
    <name type="common">Pyronema confluens</name>
    <dbReference type="NCBI Taxonomy" id="1076935"/>
    <lineage>
        <taxon>Eukaryota</taxon>
        <taxon>Fungi</taxon>
        <taxon>Dikarya</taxon>
        <taxon>Ascomycota</taxon>
        <taxon>Pezizomycotina</taxon>
        <taxon>Pezizomycetes</taxon>
        <taxon>Pezizales</taxon>
        <taxon>Pyronemataceae</taxon>
        <taxon>Pyronema</taxon>
    </lineage>
</organism>
<comment type="subcellular location">
    <subcellularLocation>
        <location evidence="1">Mitochondrion inner membrane</location>
    </subcellularLocation>
</comment>
<gene>
    <name evidence="2" type="ORF">PCON_08663</name>
</gene>
<evidence type="ECO:0000313" key="3">
    <source>
        <dbReference type="Proteomes" id="UP000018144"/>
    </source>
</evidence>
<dbReference type="eggNOG" id="ENOG502S70K">
    <property type="taxonomic scope" value="Eukaryota"/>
</dbReference>
<keyword evidence="3" id="KW-1185">Reference proteome</keyword>
<dbReference type="STRING" id="1076935.U4LEC5"/>
<dbReference type="OMA" id="GVAHSGM"/>